<comment type="similarity">
    <text evidence="2 7">Belongs to the sodium:solute symporter (SSF) (TC 2.A.21) family.</text>
</comment>
<dbReference type="Pfam" id="PF00474">
    <property type="entry name" value="SSF"/>
    <property type="match status" value="1"/>
</dbReference>
<evidence type="ECO:0000256" key="8">
    <source>
        <dbReference type="SAM" id="Phobius"/>
    </source>
</evidence>
<keyword evidence="5 8" id="KW-1133">Transmembrane helix</keyword>
<comment type="subcellular location">
    <subcellularLocation>
        <location evidence="1">Membrane</location>
        <topology evidence="1">Multi-pass membrane protein</topology>
    </subcellularLocation>
</comment>
<evidence type="ECO:0000256" key="4">
    <source>
        <dbReference type="ARBA" id="ARBA00022692"/>
    </source>
</evidence>
<feature type="transmembrane region" description="Helical" evidence="8">
    <location>
        <begin position="121"/>
        <end position="145"/>
    </location>
</feature>
<keyword evidence="10" id="KW-1185">Reference proteome</keyword>
<feature type="transmembrane region" description="Helical" evidence="8">
    <location>
        <begin position="447"/>
        <end position="468"/>
    </location>
</feature>
<keyword evidence="6 8" id="KW-0472">Membrane</keyword>
<dbReference type="RefSeq" id="WP_229981505.1">
    <property type="nucleotide sequence ID" value="NZ_JAJJPB010000011.1"/>
</dbReference>
<sequence>MNIYVLAIVLYIAALILISYVASKRVKGGNDFMVAGRKLGPGLLFATLIGGNIGAGSTVGITGLAYTSGISAVWWMITSAIGSVVLAYFVGPKIWELSTKYNLMTCGDFLDKRYSKYFKGVFSTMMFVGTLALFAAQLMGVSWILNVTVGIPKTTGIIVGAIVVTVYFAFGGLVSSAYVGVLKLVVVLTGFIIAVPFALSHVGGFSGLETLVAANLNNAVSTTKYFSFFGLGATVILGYFFMLTPSFFVSPGLVGIVYGAKDKSTIRKGTMYNAVVQFLFAFIPAIIGMCSFAMFPHLASQDSALPTAMMKLLPTGISAIALAAVFAAEISTADTVLYMLNGSFTNDIYKTFVNPDLSDQGVLKMSRGVTFASGVIGVILALFLPNIITALTIFYTLMSVSLTAPLLFGIFSTRPTAAAASVSAVAGVALTLIITYIFPAFKLFKILNAQTTGIILSLIIMVIMMYAFPSKAFKKGKKQIELNNVEITKAH</sequence>
<comment type="caution">
    <text evidence="9">The sequence shown here is derived from an EMBL/GenBank/DDBJ whole genome shotgun (WGS) entry which is preliminary data.</text>
</comment>
<evidence type="ECO:0000313" key="9">
    <source>
        <dbReference type="EMBL" id="MCC9295224.1"/>
    </source>
</evidence>
<feature type="transmembrane region" description="Helical" evidence="8">
    <location>
        <begin position="43"/>
        <end position="66"/>
    </location>
</feature>
<organism evidence="9 10">
    <name type="scientific">Clostridium aromativorans</name>
    <dbReference type="NCBI Taxonomy" id="2836848"/>
    <lineage>
        <taxon>Bacteria</taxon>
        <taxon>Bacillati</taxon>
        <taxon>Bacillota</taxon>
        <taxon>Clostridia</taxon>
        <taxon>Eubacteriales</taxon>
        <taxon>Clostridiaceae</taxon>
        <taxon>Clostridium</taxon>
    </lineage>
</organism>
<evidence type="ECO:0000256" key="6">
    <source>
        <dbReference type="ARBA" id="ARBA00023136"/>
    </source>
</evidence>
<feature type="transmembrane region" description="Helical" evidence="8">
    <location>
        <begin position="270"/>
        <end position="295"/>
    </location>
</feature>
<dbReference type="PANTHER" id="PTHR48086:SF7">
    <property type="entry name" value="SODIUM-SOLUTE SYMPORTER-RELATED"/>
    <property type="match status" value="1"/>
</dbReference>
<keyword evidence="3" id="KW-0813">Transport</keyword>
<feature type="transmembrane region" description="Helical" evidence="8">
    <location>
        <begin position="157"/>
        <end position="178"/>
    </location>
</feature>
<dbReference type="PANTHER" id="PTHR48086">
    <property type="entry name" value="SODIUM/PROLINE SYMPORTER-RELATED"/>
    <property type="match status" value="1"/>
</dbReference>
<dbReference type="InterPro" id="IPR001734">
    <property type="entry name" value="Na/solute_symporter"/>
</dbReference>
<dbReference type="CDD" id="cd10322">
    <property type="entry name" value="SLC5sbd"/>
    <property type="match status" value="1"/>
</dbReference>
<accession>A0ABS8N5Z4</accession>
<feature type="transmembrane region" description="Helical" evidence="8">
    <location>
        <begin position="225"/>
        <end position="258"/>
    </location>
</feature>
<evidence type="ECO:0000256" key="1">
    <source>
        <dbReference type="ARBA" id="ARBA00004141"/>
    </source>
</evidence>
<dbReference type="InterPro" id="IPR050277">
    <property type="entry name" value="Sodium:Solute_Symporter"/>
</dbReference>
<name>A0ABS8N5Z4_9CLOT</name>
<reference evidence="9" key="1">
    <citation type="submission" date="2021-11" db="EMBL/GenBank/DDBJ databases">
        <authorList>
            <person name="Qingchun L."/>
            <person name="Dong Z."/>
            <person name="Zongwei Q."/>
            <person name="Jia Z."/>
            <person name="Duotao L."/>
        </authorList>
    </citation>
    <scope>NUCLEOTIDE SEQUENCE</scope>
    <source>
        <strain evidence="9">WLY-B-L2</strain>
    </source>
</reference>
<keyword evidence="4 8" id="KW-0812">Transmembrane</keyword>
<feature type="transmembrane region" description="Helical" evidence="8">
    <location>
        <begin position="418"/>
        <end position="441"/>
    </location>
</feature>
<evidence type="ECO:0000256" key="7">
    <source>
        <dbReference type="RuleBase" id="RU362091"/>
    </source>
</evidence>
<feature type="transmembrane region" description="Helical" evidence="8">
    <location>
        <begin position="315"/>
        <end position="340"/>
    </location>
</feature>
<evidence type="ECO:0000313" key="10">
    <source>
        <dbReference type="Proteomes" id="UP001165422"/>
    </source>
</evidence>
<dbReference type="InterPro" id="IPR038377">
    <property type="entry name" value="Na/Glc_symporter_sf"/>
</dbReference>
<feature type="transmembrane region" description="Helical" evidence="8">
    <location>
        <begin position="368"/>
        <end position="387"/>
    </location>
</feature>
<gene>
    <name evidence="9" type="ORF">LN736_10190</name>
</gene>
<evidence type="ECO:0000256" key="5">
    <source>
        <dbReference type="ARBA" id="ARBA00022989"/>
    </source>
</evidence>
<proteinExistence type="inferred from homology"/>
<feature type="transmembrane region" description="Helical" evidence="8">
    <location>
        <begin position="6"/>
        <end position="22"/>
    </location>
</feature>
<dbReference type="PROSITE" id="PS50283">
    <property type="entry name" value="NA_SOLUT_SYMP_3"/>
    <property type="match status" value="1"/>
</dbReference>
<dbReference type="EMBL" id="JAJJPB010000011">
    <property type="protein sequence ID" value="MCC9295224.1"/>
    <property type="molecule type" value="Genomic_DNA"/>
</dbReference>
<dbReference type="Proteomes" id="UP001165422">
    <property type="component" value="Unassembled WGS sequence"/>
</dbReference>
<protein>
    <submittedName>
        <fullName evidence="9">Sodium:solute symporter family protein</fullName>
    </submittedName>
</protein>
<evidence type="ECO:0000256" key="3">
    <source>
        <dbReference type="ARBA" id="ARBA00022448"/>
    </source>
</evidence>
<feature type="transmembrane region" description="Helical" evidence="8">
    <location>
        <begin position="72"/>
        <end position="91"/>
    </location>
</feature>
<evidence type="ECO:0000256" key="2">
    <source>
        <dbReference type="ARBA" id="ARBA00006434"/>
    </source>
</evidence>
<dbReference type="Gene3D" id="1.20.1730.10">
    <property type="entry name" value="Sodium/glucose cotransporter"/>
    <property type="match status" value="1"/>
</dbReference>
<feature type="transmembrane region" description="Helical" evidence="8">
    <location>
        <begin position="185"/>
        <end position="205"/>
    </location>
</feature>